<protein>
    <submittedName>
        <fullName evidence="2">Uncharacterized protein</fullName>
    </submittedName>
</protein>
<feature type="compositionally biased region" description="Polar residues" evidence="1">
    <location>
        <begin position="167"/>
        <end position="176"/>
    </location>
</feature>
<reference evidence="2 3" key="1">
    <citation type="submission" date="2015-02" db="EMBL/GenBank/DDBJ databases">
        <authorList>
            <person name="Chooi Y.-H."/>
        </authorList>
    </citation>
    <scope>NUCLEOTIDE SEQUENCE [LARGE SCALE GENOMIC DNA]</scope>
    <source>
        <strain evidence="2">E3</strain>
    </source>
</reference>
<proteinExistence type="predicted"/>
<feature type="compositionally biased region" description="Basic and acidic residues" evidence="1">
    <location>
        <begin position="131"/>
        <end position="145"/>
    </location>
</feature>
<sequence>MEATRVPDHVAVVRHAARRRRHRPDLVLSGGDERAGAAALDHRPVRRVLLPELSFTGADPAVGGPQPRLLRGRPCDPHPGQRRATAERHSPPDIGRAFVDTREGLSRSCPVAHRVSRWAPRRRSPAVRSRRQPERRGPDRGDRPGSRAGVRQRQRRQPRQEGGWHSASPSPTNTPGNDDAGGLRRRSSYLNGEAGGQIHTWLGVSGTRSRWL</sequence>
<accession>A0A0G4J4W3</accession>
<gene>
    <name evidence="2" type="ORF">PBRA_002595</name>
</gene>
<feature type="compositionally biased region" description="Basic residues" evidence="1">
    <location>
        <begin position="114"/>
        <end position="130"/>
    </location>
</feature>
<feature type="region of interest" description="Disordered" evidence="1">
    <location>
        <begin position="14"/>
        <end position="38"/>
    </location>
</feature>
<dbReference type="Proteomes" id="UP000039324">
    <property type="component" value="Unassembled WGS sequence"/>
</dbReference>
<evidence type="ECO:0000313" key="3">
    <source>
        <dbReference type="Proteomes" id="UP000039324"/>
    </source>
</evidence>
<evidence type="ECO:0000313" key="2">
    <source>
        <dbReference type="EMBL" id="CEP02628.1"/>
    </source>
</evidence>
<dbReference type="AlphaFoldDB" id="A0A0G4J4W3"/>
<evidence type="ECO:0000256" key="1">
    <source>
        <dbReference type="SAM" id="MobiDB-lite"/>
    </source>
</evidence>
<dbReference type="EMBL" id="CDSF01000133">
    <property type="protein sequence ID" value="CEP02628.1"/>
    <property type="molecule type" value="Genomic_DNA"/>
</dbReference>
<name>A0A0G4J4W3_PLABS</name>
<feature type="region of interest" description="Disordered" evidence="1">
    <location>
        <begin position="55"/>
        <end position="188"/>
    </location>
</feature>
<keyword evidence="3" id="KW-1185">Reference proteome</keyword>
<organism evidence="2 3">
    <name type="scientific">Plasmodiophora brassicae</name>
    <name type="common">Clubroot disease agent</name>
    <dbReference type="NCBI Taxonomy" id="37360"/>
    <lineage>
        <taxon>Eukaryota</taxon>
        <taxon>Sar</taxon>
        <taxon>Rhizaria</taxon>
        <taxon>Endomyxa</taxon>
        <taxon>Phytomyxea</taxon>
        <taxon>Plasmodiophorida</taxon>
        <taxon>Plasmodiophoridae</taxon>
        <taxon>Plasmodiophora</taxon>
    </lineage>
</organism>